<dbReference type="EMBL" id="JANPWB010000008">
    <property type="protein sequence ID" value="KAJ1165571.1"/>
    <property type="molecule type" value="Genomic_DNA"/>
</dbReference>
<keyword evidence="2" id="KW-1185">Reference proteome</keyword>
<dbReference type="AlphaFoldDB" id="A0AAV7SN97"/>
<sequence>MPDGHSGNVSDCFLPEVNVGEDELELDYDWNDEWEDGEVYDVSEGCQLVAKGNKSGGTTVQAVGVLRKSRREAEVRHDKACLERGHVGIWLRNPRWTRQGGESGYGCKLVDQR</sequence>
<evidence type="ECO:0000313" key="2">
    <source>
        <dbReference type="Proteomes" id="UP001066276"/>
    </source>
</evidence>
<accession>A0AAV7SN97</accession>
<organism evidence="1 2">
    <name type="scientific">Pleurodeles waltl</name>
    <name type="common">Iberian ribbed newt</name>
    <dbReference type="NCBI Taxonomy" id="8319"/>
    <lineage>
        <taxon>Eukaryota</taxon>
        <taxon>Metazoa</taxon>
        <taxon>Chordata</taxon>
        <taxon>Craniata</taxon>
        <taxon>Vertebrata</taxon>
        <taxon>Euteleostomi</taxon>
        <taxon>Amphibia</taxon>
        <taxon>Batrachia</taxon>
        <taxon>Caudata</taxon>
        <taxon>Salamandroidea</taxon>
        <taxon>Salamandridae</taxon>
        <taxon>Pleurodelinae</taxon>
        <taxon>Pleurodeles</taxon>
    </lineage>
</organism>
<dbReference type="Proteomes" id="UP001066276">
    <property type="component" value="Chromosome 4_2"/>
</dbReference>
<gene>
    <name evidence="1" type="ORF">NDU88_005992</name>
</gene>
<protein>
    <submittedName>
        <fullName evidence="1">Uncharacterized protein</fullName>
    </submittedName>
</protein>
<evidence type="ECO:0000313" key="1">
    <source>
        <dbReference type="EMBL" id="KAJ1165571.1"/>
    </source>
</evidence>
<reference evidence="1" key="1">
    <citation type="journal article" date="2022" name="bioRxiv">
        <title>Sequencing and chromosome-scale assembly of the giantPleurodeles waltlgenome.</title>
        <authorList>
            <person name="Brown T."/>
            <person name="Elewa A."/>
            <person name="Iarovenko S."/>
            <person name="Subramanian E."/>
            <person name="Araus A.J."/>
            <person name="Petzold A."/>
            <person name="Susuki M."/>
            <person name="Suzuki K.-i.T."/>
            <person name="Hayashi T."/>
            <person name="Toyoda A."/>
            <person name="Oliveira C."/>
            <person name="Osipova E."/>
            <person name="Leigh N.D."/>
            <person name="Simon A."/>
            <person name="Yun M.H."/>
        </authorList>
    </citation>
    <scope>NUCLEOTIDE SEQUENCE</scope>
    <source>
        <strain evidence="1">20211129_DDA</strain>
        <tissue evidence="1">Liver</tissue>
    </source>
</reference>
<proteinExistence type="predicted"/>
<comment type="caution">
    <text evidence="1">The sequence shown here is derived from an EMBL/GenBank/DDBJ whole genome shotgun (WGS) entry which is preliminary data.</text>
</comment>
<name>A0AAV7SN97_PLEWA</name>